<feature type="compositionally biased region" description="Polar residues" evidence="1">
    <location>
        <begin position="124"/>
        <end position="134"/>
    </location>
</feature>
<dbReference type="HOGENOM" id="CLU_054821_1_0_1"/>
<evidence type="ECO:0000313" key="3">
    <source>
        <dbReference type="Proteomes" id="UP000054248"/>
    </source>
</evidence>
<reference evidence="3" key="2">
    <citation type="submission" date="2015-01" db="EMBL/GenBank/DDBJ databases">
        <title>Evolutionary Origins and Diversification of the Mycorrhizal Mutualists.</title>
        <authorList>
            <consortium name="DOE Joint Genome Institute"/>
            <consortium name="Mycorrhizal Genomics Consortium"/>
            <person name="Kohler A."/>
            <person name="Kuo A."/>
            <person name="Nagy L.G."/>
            <person name="Floudas D."/>
            <person name="Copeland A."/>
            <person name="Barry K.W."/>
            <person name="Cichocki N."/>
            <person name="Veneault-Fourrey C."/>
            <person name="LaButti K."/>
            <person name="Lindquist E.A."/>
            <person name="Lipzen A."/>
            <person name="Lundell T."/>
            <person name="Morin E."/>
            <person name="Murat C."/>
            <person name="Riley R."/>
            <person name="Ohm R."/>
            <person name="Sun H."/>
            <person name="Tunlid A."/>
            <person name="Henrissat B."/>
            <person name="Grigoriev I.V."/>
            <person name="Hibbett D.S."/>
            <person name="Martin F."/>
        </authorList>
    </citation>
    <scope>NUCLEOTIDE SEQUENCE [LARGE SCALE GENOMIC DNA]</scope>
    <source>
        <strain evidence="3">MUT 4182</strain>
    </source>
</reference>
<protein>
    <submittedName>
        <fullName evidence="2">Uncharacterized protein</fullName>
    </submittedName>
</protein>
<reference evidence="2 3" key="1">
    <citation type="submission" date="2014-04" db="EMBL/GenBank/DDBJ databases">
        <authorList>
            <consortium name="DOE Joint Genome Institute"/>
            <person name="Kuo A."/>
            <person name="Girlanda M."/>
            <person name="Perotto S."/>
            <person name="Kohler A."/>
            <person name="Nagy L.G."/>
            <person name="Floudas D."/>
            <person name="Copeland A."/>
            <person name="Barry K.W."/>
            <person name="Cichocki N."/>
            <person name="Veneault-Fourrey C."/>
            <person name="LaButti K."/>
            <person name="Lindquist E.A."/>
            <person name="Lipzen A."/>
            <person name="Lundell T."/>
            <person name="Morin E."/>
            <person name="Murat C."/>
            <person name="Sun H."/>
            <person name="Tunlid A."/>
            <person name="Henrissat B."/>
            <person name="Grigoriev I.V."/>
            <person name="Hibbett D.S."/>
            <person name="Martin F."/>
            <person name="Nordberg H.P."/>
            <person name="Cantor M.N."/>
            <person name="Hua S.X."/>
        </authorList>
    </citation>
    <scope>NUCLEOTIDE SEQUENCE [LARGE SCALE GENOMIC DNA]</scope>
    <source>
        <strain evidence="2 3">MUT 4182</strain>
    </source>
</reference>
<feature type="region of interest" description="Disordered" evidence="1">
    <location>
        <begin position="124"/>
        <end position="243"/>
    </location>
</feature>
<organism evidence="2 3">
    <name type="scientific">Tulasnella calospora MUT 4182</name>
    <dbReference type="NCBI Taxonomy" id="1051891"/>
    <lineage>
        <taxon>Eukaryota</taxon>
        <taxon>Fungi</taxon>
        <taxon>Dikarya</taxon>
        <taxon>Basidiomycota</taxon>
        <taxon>Agaricomycotina</taxon>
        <taxon>Agaricomycetes</taxon>
        <taxon>Cantharellales</taxon>
        <taxon>Tulasnellaceae</taxon>
        <taxon>Tulasnella</taxon>
    </lineage>
</organism>
<gene>
    <name evidence="2" type="ORF">M407DRAFT_21765</name>
</gene>
<dbReference type="EMBL" id="KN822986">
    <property type="protein sequence ID" value="KIO29193.1"/>
    <property type="molecule type" value="Genomic_DNA"/>
</dbReference>
<accession>A0A0C3L5T0</accession>
<evidence type="ECO:0000313" key="2">
    <source>
        <dbReference type="EMBL" id="KIO29193.1"/>
    </source>
</evidence>
<dbReference type="Pfam" id="PF14223">
    <property type="entry name" value="Retrotran_gag_2"/>
    <property type="match status" value="1"/>
</dbReference>
<dbReference type="STRING" id="1051891.A0A0C3L5T0"/>
<proteinExistence type="predicted"/>
<name>A0A0C3L5T0_9AGAM</name>
<dbReference type="Proteomes" id="UP000054248">
    <property type="component" value="Unassembled WGS sequence"/>
</dbReference>
<sequence>MAKDFIMLSSSEMYPIFVQKTKAALLAARVWKHANTKVAAPTQPSPQTDISQREARIYEENEEQALGIILERLDAANARLVDGKGAHDAWELLETTHVTKTANWPYQLYQELAPDVAAHTKETGLTTRLGQSSRRGPKAGSPTCAHCQKAHKSDDCYTKHPNKMPQWMKDRNEEQHKRQAQQQQPRGASASRATTAEPVSENKSETTSMASSTSSPSPTSSADLEWITDSGATSSMTPHCHWI</sequence>
<feature type="compositionally biased region" description="Basic and acidic residues" evidence="1">
    <location>
        <begin position="168"/>
        <end position="177"/>
    </location>
</feature>
<dbReference type="AlphaFoldDB" id="A0A0C3L5T0"/>
<evidence type="ECO:0000256" key="1">
    <source>
        <dbReference type="SAM" id="MobiDB-lite"/>
    </source>
</evidence>
<keyword evidence="3" id="KW-1185">Reference proteome</keyword>
<feature type="compositionally biased region" description="Low complexity" evidence="1">
    <location>
        <begin position="180"/>
        <end position="193"/>
    </location>
</feature>
<feature type="compositionally biased region" description="Low complexity" evidence="1">
    <location>
        <begin position="205"/>
        <end position="222"/>
    </location>
</feature>